<dbReference type="PRINTS" id="PR01035">
    <property type="entry name" value="TCRTETA"/>
</dbReference>
<keyword evidence="3 6" id="KW-0812">Transmembrane</keyword>
<name>A0AAW0G4T3_9APHY</name>
<dbReference type="EMBL" id="JASBNA010000017">
    <property type="protein sequence ID" value="KAK7686359.1"/>
    <property type="molecule type" value="Genomic_DNA"/>
</dbReference>
<dbReference type="SUPFAM" id="SSF103473">
    <property type="entry name" value="MFS general substrate transporter"/>
    <property type="match status" value="1"/>
</dbReference>
<dbReference type="Proteomes" id="UP001385951">
    <property type="component" value="Unassembled WGS sequence"/>
</dbReference>
<accession>A0AAW0G4T3</accession>
<protein>
    <recommendedName>
        <fullName evidence="7">Major facilitator superfamily (MFS) profile domain-containing protein</fullName>
    </recommendedName>
</protein>
<evidence type="ECO:0000256" key="3">
    <source>
        <dbReference type="ARBA" id="ARBA00022692"/>
    </source>
</evidence>
<feature type="transmembrane region" description="Helical" evidence="6">
    <location>
        <begin position="445"/>
        <end position="465"/>
    </location>
</feature>
<dbReference type="AlphaFoldDB" id="A0AAW0G4T3"/>
<comment type="subcellular location">
    <subcellularLocation>
        <location evidence="1">Membrane</location>
        <topology evidence="1">Multi-pass membrane protein</topology>
    </subcellularLocation>
</comment>
<dbReference type="InterPro" id="IPR011701">
    <property type="entry name" value="MFS"/>
</dbReference>
<feature type="transmembrane region" description="Helical" evidence="6">
    <location>
        <begin position="169"/>
        <end position="192"/>
    </location>
</feature>
<dbReference type="InterPro" id="IPR001958">
    <property type="entry name" value="Tet-R_TetA/multi-R_MdtG-like"/>
</dbReference>
<dbReference type="Pfam" id="PF07690">
    <property type="entry name" value="MFS_1"/>
    <property type="match status" value="1"/>
</dbReference>
<gene>
    <name evidence="8" type="ORF">QCA50_010583</name>
</gene>
<dbReference type="PROSITE" id="PS50850">
    <property type="entry name" value="MFS"/>
    <property type="match status" value="1"/>
</dbReference>
<dbReference type="PANTHER" id="PTHR23504:SF15">
    <property type="entry name" value="MAJOR FACILITATOR SUPERFAMILY (MFS) PROFILE DOMAIN-CONTAINING PROTEIN"/>
    <property type="match status" value="1"/>
</dbReference>
<feature type="transmembrane region" description="Helical" evidence="6">
    <location>
        <begin position="40"/>
        <end position="61"/>
    </location>
</feature>
<evidence type="ECO:0000256" key="4">
    <source>
        <dbReference type="ARBA" id="ARBA00022989"/>
    </source>
</evidence>
<dbReference type="GO" id="GO:0016020">
    <property type="term" value="C:membrane"/>
    <property type="evidence" value="ECO:0007669"/>
    <property type="project" value="UniProtKB-SubCell"/>
</dbReference>
<feature type="domain" description="Major facilitator superfamily (MFS) profile" evidence="7">
    <location>
        <begin position="39"/>
        <end position="473"/>
    </location>
</feature>
<dbReference type="Gene3D" id="1.20.1250.20">
    <property type="entry name" value="MFS general substrate transporter like domains"/>
    <property type="match status" value="1"/>
</dbReference>
<comment type="caution">
    <text evidence="8">The sequence shown here is derived from an EMBL/GenBank/DDBJ whole genome shotgun (WGS) entry which is preliminary data.</text>
</comment>
<keyword evidence="2" id="KW-0813">Transport</keyword>
<feature type="transmembrane region" description="Helical" evidence="6">
    <location>
        <begin position="212"/>
        <end position="234"/>
    </location>
</feature>
<evidence type="ECO:0000313" key="9">
    <source>
        <dbReference type="Proteomes" id="UP001385951"/>
    </source>
</evidence>
<dbReference type="PANTHER" id="PTHR23504">
    <property type="entry name" value="MAJOR FACILITATOR SUPERFAMILY DOMAIN-CONTAINING PROTEIN 10"/>
    <property type="match status" value="1"/>
</dbReference>
<sequence>MTAQELVQDVDERSPLLPDGTIDVRARRKAAPPSLPKTQLLHIMLLQVVEPVTSLCIYPFINQLIGELPVTGGDPRKIGYYAGMIQSCFFATEAVFTLHWSMLSDRIGRKPVLLIGIAGTCVSMLLFGLSKTLFHLILSRCLVGFLNGNTGVMKSLVGDITNSTNIAQVFAFMPIVWCAGATLGPFMGGQLARPHDRWPTTFSHEFWIQYPYFLPCAGSSLIALLIFLNTLFFLKEPTGNKSRRPSTPDMEVPLKELEGPLPLREILKRWPVLISVGNYAILALLEIALAAIQPLFFATPIGLGGLGLKPATIGLIMGSYGIFNGVFQCLFFAKLSDFLGPKRMFIIGMAQFPIIFALFPILNTIAKHSGLCPIVWILIGVQIVLMVFMDCAYGCIFMYITTSAPNRRSLGTTNGLGQQLASIVRAIGPALFTSLFAVSLERNWLGGYIVYLILGVASVLALHVCNLLPPDLWPDEDEN</sequence>
<feature type="transmembrane region" description="Helical" evidence="6">
    <location>
        <begin position="374"/>
        <end position="400"/>
    </location>
</feature>
<feature type="transmembrane region" description="Helical" evidence="6">
    <location>
        <begin position="345"/>
        <end position="362"/>
    </location>
</feature>
<dbReference type="InterPro" id="IPR036259">
    <property type="entry name" value="MFS_trans_sf"/>
</dbReference>
<organism evidence="8 9">
    <name type="scientific">Cerrena zonata</name>
    <dbReference type="NCBI Taxonomy" id="2478898"/>
    <lineage>
        <taxon>Eukaryota</taxon>
        <taxon>Fungi</taxon>
        <taxon>Dikarya</taxon>
        <taxon>Basidiomycota</taxon>
        <taxon>Agaricomycotina</taxon>
        <taxon>Agaricomycetes</taxon>
        <taxon>Polyporales</taxon>
        <taxon>Cerrenaceae</taxon>
        <taxon>Cerrena</taxon>
    </lineage>
</organism>
<evidence type="ECO:0000256" key="6">
    <source>
        <dbReference type="SAM" id="Phobius"/>
    </source>
</evidence>
<feature type="transmembrane region" description="Helical" evidence="6">
    <location>
        <begin position="81"/>
        <end position="100"/>
    </location>
</feature>
<feature type="transmembrane region" description="Helical" evidence="6">
    <location>
        <begin position="112"/>
        <end position="130"/>
    </location>
</feature>
<dbReference type="InterPro" id="IPR020846">
    <property type="entry name" value="MFS_dom"/>
</dbReference>
<keyword evidence="9" id="KW-1185">Reference proteome</keyword>
<reference evidence="8 9" key="1">
    <citation type="submission" date="2022-09" db="EMBL/GenBank/DDBJ databases">
        <authorList>
            <person name="Palmer J.M."/>
        </authorList>
    </citation>
    <scope>NUCLEOTIDE SEQUENCE [LARGE SCALE GENOMIC DNA]</scope>
    <source>
        <strain evidence="8 9">DSM 7382</strain>
    </source>
</reference>
<evidence type="ECO:0000313" key="8">
    <source>
        <dbReference type="EMBL" id="KAK7686359.1"/>
    </source>
</evidence>
<evidence type="ECO:0000256" key="1">
    <source>
        <dbReference type="ARBA" id="ARBA00004141"/>
    </source>
</evidence>
<keyword evidence="4 6" id="KW-1133">Transmembrane helix</keyword>
<dbReference type="GO" id="GO:0022857">
    <property type="term" value="F:transmembrane transporter activity"/>
    <property type="evidence" value="ECO:0007669"/>
    <property type="project" value="InterPro"/>
</dbReference>
<evidence type="ECO:0000256" key="2">
    <source>
        <dbReference type="ARBA" id="ARBA00022448"/>
    </source>
</evidence>
<evidence type="ECO:0000259" key="7">
    <source>
        <dbReference type="PROSITE" id="PS50850"/>
    </source>
</evidence>
<evidence type="ECO:0000256" key="5">
    <source>
        <dbReference type="ARBA" id="ARBA00023136"/>
    </source>
</evidence>
<keyword evidence="5 6" id="KW-0472">Membrane</keyword>
<feature type="transmembrane region" description="Helical" evidence="6">
    <location>
        <begin position="312"/>
        <end position="333"/>
    </location>
</feature>
<feature type="transmembrane region" description="Helical" evidence="6">
    <location>
        <begin position="270"/>
        <end position="292"/>
    </location>
</feature>
<proteinExistence type="predicted"/>